<evidence type="ECO:0000256" key="1">
    <source>
        <dbReference type="SAM" id="MobiDB-lite"/>
    </source>
</evidence>
<comment type="caution">
    <text evidence="2">The sequence shown here is derived from an EMBL/GenBank/DDBJ whole genome shotgun (WGS) entry which is preliminary data.</text>
</comment>
<dbReference type="EMBL" id="JAANBB010000143">
    <property type="protein sequence ID" value="KAF7548634.1"/>
    <property type="molecule type" value="Genomic_DNA"/>
</dbReference>
<protein>
    <submittedName>
        <fullName evidence="2">Uncharacterized protein</fullName>
    </submittedName>
</protein>
<evidence type="ECO:0000313" key="2">
    <source>
        <dbReference type="EMBL" id="KAF7548634.1"/>
    </source>
</evidence>
<dbReference type="AlphaFoldDB" id="A0A9P5HE63"/>
<reference evidence="2" key="1">
    <citation type="submission" date="2020-03" db="EMBL/GenBank/DDBJ databases">
        <title>Draft Genome Sequence of Cylindrodendrum hubeiense.</title>
        <authorList>
            <person name="Buettner E."/>
            <person name="Kellner H."/>
        </authorList>
    </citation>
    <scope>NUCLEOTIDE SEQUENCE</scope>
    <source>
        <strain evidence="2">IHI 201604</strain>
    </source>
</reference>
<dbReference type="Proteomes" id="UP000722485">
    <property type="component" value="Unassembled WGS sequence"/>
</dbReference>
<gene>
    <name evidence="2" type="ORF">G7Z17_g6942</name>
</gene>
<keyword evidence="3" id="KW-1185">Reference proteome</keyword>
<organism evidence="2 3">
    <name type="scientific">Cylindrodendrum hubeiense</name>
    <dbReference type="NCBI Taxonomy" id="595255"/>
    <lineage>
        <taxon>Eukaryota</taxon>
        <taxon>Fungi</taxon>
        <taxon>Dikarya</taxon>
        <taxon>Ascomycota</taxon>
        <taxon>Pezizomycotina</taxon>
        <taxon>Sordariomycetes</taxon>
        <taxon>Hypocreomycetidae</taxon>
        <taxon>Hypocreales</taxon>
        <taxon>Nectriaceae</taxon>
        <taxon>Cylindrodendrum</taxon>
    </lineage>
</organism>
<name>A0A9P5HE63_9HYPO</name>
<sequence length="84" mass="8536">MMVKNSRRNPFAQEESPVAIPHSPALADPGSPAPPGPGCAKYSVPASVLILAFAVLAGWQHVASCSQRARSSGAAGAYPHAATV</sequence>
<feature type="region of interest" description="Disordered" evidence="1">
    <location>
        <begin position="1"/>
        <end position="38"/>
    </location>
</feature>
<evidence type="ECO:0000313" key="3">
    <source>
        <dbReference type="Proteomes" id="UP000722485"/>
    </source>
</evidence>
<accession>A0A9P5HE63</accession>
<proteinExistence type="predicted"/>